<organism evidence="1 2">
    <name type="scientific">Halocaridina rubra</name>
    <name type="common">Hawaiian red shrimp</name>
    <dbReference type="NCBI Taxonomy" id="373956"/>
    <lineage>
        <taxon>Eukaryota</taxon>
        <taxon>Metazoa</taxon>
        <taxon>Ecdysozoa</taxon>
        <taxon>Arthropoda</taxon>
        <taxon>Crustacea</taxon>
        <taxon>Multicrustacea</taxon>
        <taxon>Malacostraca</taxon>
        <taxon>Eumalacostraca</taxon>
        <taxon>Eucarida</taxon>
        <taxon>Decapoda</taxon>
        <taxon>Pleocyemata</taxon>
        <taxon>Caridea</taxon>
        <taxon>Atyoidea</taxon>
        <taxon>Atyidae</taxon>
        <taxon>Halocaridina</taxon>
    </lineage>
</organism>
<dbReference type="AlphaFoldDB" id="A0AAN9AG00"/>
<reference evidence="1 2" key="1">
    <citation type="submission" date="2023-11" db="EMBL/GenBank/DDBJ databases">
        <title>Halocaridina rubra genome assembly.</title>
        <authorList>
            <person name="Smith C."/>
        </authorList>
    </citation>
    <scope>NUCLEOTIDE SEQUENCE [LARGE SCALE GENOMIC DNA]</scope>
    <source>
        <strain evidence="1">EP-1</strain>
        <tissue evidence="1">Whole</tissue>
    </source>
</reference>
<evidence type="ECO:0000313" key="2">
    <source>
        <dbReference type="Proteomes" id="UP001381693"/>
    </source>
</evidence>
<sequence length="89" mass="9834">MWNVRKHLCISDALSRAQASHPTPENDLSFADAVTHFNSIITPNNLSSQEDFSFHDADRTLQDLQIAAGMDPSYISLLEAVTSGFPSNR</sequence>
<comment type="caution">
    <text evidence="1">The sequence shown here is derived from an EMBL/GenBank/DDBJ whole genome shotgun (WGS) entry which is preliminary data.</text>
</comment>
<dbReference type="EMBL" id="JAXCGZ010000699">
    <property type="protein sequence ID" value="KAK7085642.1"/>
    <property type="molecule type" value="Genomic_DNA"/>
</dbReference>
<evidence type="ECO:0000313" key="1">
    <source>
        <dbReference type="EMBL" id="KAK7085642.1"/>
    </source>
</evidence>
<dbReference type="Proteomes" id="UP001381693">
    <property type="component" value="Unassembled WGS sequence"/>
</dbReference>
<protein>
    <submittedName>
        <fullName evidence="1">Uncharacterized protein</fullName>
    </submittedName>
</protein>
<proteinExistence type="predicted"/>
<name>A0AAN9AG00_HALRR</name>
<feature type="non-terminal residue" evidence="1">
    <location>
        <position position="89"/>
    </location>
</feature>
<gene>
    <name evidence="1" type="ORF">SK128_014292</name>
</gene>
<keyword evidence="2" id="KW-1185">Reference proteome</keyword>
<accession>A0AAN9AG00</accession>